<dbReference type="Gene3D" id="1.20.1050.10">
    <property type="match status" value="1"/>
</dbReference>
<dbReference type="OrthoDB" id="5740960at2"/>
<dbReference type="CDD" id="cd03046">
    <property type="entry name" value="GST_N_GTT1_like"/>
    <property type="match status" value="1"/>
</dbReference>
<dbReference type="InterPro" id="IPR004045">
    <property type="entry name" value="Glutathione_S-Trfase_N"/>
</dbReference>
<dbReference type="SFLD" id="SFLDS00019">
    <property type="entry name" value="Glutathione_Transferase_(cytos"/>
    <property type="match status" value="1"/>
</dbReference>
<keyword evidence="4" id="KW-0808">Transferase</keyword>
<feature type="domain" description="GST C-terminal" evidence="3">
    <location>
        <begin position="87"/>
        <end position="205"/>
    </location>
</feature>
<dbReference type="InterPro" id="IPR010987">
    <property type="entry name" value="Glutathione-S-Trfase_C-like"/>
</dbReference>
<dbReference type="PANTHER" id="PTHR44051">
    <property type="entry name" value="GLUTATHIONE S-TRANSFERASE-RELATED"/>
    <property type="match status" value="1"/>
</dbReference>
<dbReference type="InterPro" id="IPR040079">
    <property type="entry name" value="Glutathione_S-Trfase"/>
</dbReference>
<protein>
    <submittedName>
        <fullName evidence="4">Glutathione S-transferase family protein</fullName>
    </submittedName>
</protein>
<dbReference type="SFLD" id="SFLDG00358">
    <property type="entry name" value="Main_(cytGST)"/>
    <property type="match status" value="1"/>
</dbReference>
<dbReference type="PROSITE" id="PS50405">
    <property type="entry name" value="GST_CTER"/>
    <property type="match status" value="1"/>
</dbReference>
<dbReference type="PANTHER" id="PTHR44051:SF8">
    <property type="entry name" value="GLUTATHIONE S-TRANSFERASE GSTA"/>
    <property type="match status" value="1"/>
</dbReference>
<dbReference type="InterPro" id="IPR036282">
    <property type="entry name" value="Glutathione-S-Trfase_C_sf"/>
</dbReference>
<keyword evidence="5" id="KW-1185">Reference proteome</keyword>
<dbReference type="SUPFAM" id="SSF47616">
    <property type="entry name" value="GST C-terminal domain-like"/>
    <property type="match status" value="1"/>
</dbReference>
<dbReference type="RefSeq" id="WP_153824083.1">
    <property type="nucleotide sequence ID" value="NZ_WJIE01000016.1"/>
</dbReference>
<name>A0A6N7Q4V8_9BACT</name>
<evidence type="ECO:0000259" key="3">
    <source>
        <dbReference type="PROSITE" id="PS50405"/>
    </source>
</evidence>
<evidence type="ECO:0000313" key="5">
    <source>
        <dbReference type="Proteomes" id="UP000440224"/>
    </source>
</evidence>
<dbReference type="AlphaFoldDB" id="A0A6N7Q4V8"/>
<dbReference type="PROSITE" id="PS50404">
    <property type="entry name" value="GST_NTER"/>
    <property type="match status" value="1"/>
</dbReference>
<dbReference type="SFLD" id="SFLDG01150">
    <property type="entry name" value="Main.1:_Beta-like"/>
    <property type="match status" value="1"/>
</dbReference>
<dbReference type="InterPro" id="IPR004046">
    <property type="entry name" value="GST_C"/>
</dbReference>
<accession>A0A6N7Q4V8</accession>
<dbReference type="Proteomes" id="UP000440224">
    <property type="component" value="Unassembled WGS sequence"/>
</dbReference>
<dbReference type="InterPro" id="IPR036249">
    <property type="entry name" value="Thioredoxin-like_sf"/>
</dbReference>
<evidence type="ECO:0000259" key="2">
    <source>
        <dbReference type="PROSITE" id="PS50404"/>
    </source>
</evidence>
<dbReference type="EMBL" id="WJIE01000016">
    <property type="protein sequence ID" value="MRG97304.1"/>
    <property type="molecule type" value="Genomic_DNA"/>
</dbReference>
<feature type="domain" description="GST N-terminal" evidence="2">
    <location>
        <begin position="1"/>
        <end position="81"/>
    </location>
</feature>
<evidence type="ECO:0000313" key="4">
    <source>
        <dbReference type="EMBL" id="MRG97304.1"/>
    </source>
</evidence>
<sequence>MDIKFYYTPMTSAARVHWALEELGIPYEKVKLDLAAGDQRKPEFLALNPNGKVPLLVAEGRPIFEGLAILLYLGERFGVDKGLFPPPNPERAEAFQWLAWGNVTMGEALQRFLRNTLDRFPEDERNPKAAETAKKDIAAQFVILNDALEGKEYLVGNTFTFADIGIAAAIPFMRRFGIDTSAFANVNAWVDRCTARPAFARIMQG</sequence>
<gene>
    <name evidence="4" type="ORF">GF068_36060</name>
</gene>
<dbReference type="Pfam" id="PF00043">
    <property type="entry name" value="GST_C"/>
    <property type="match status" value="1"/>
</dbReference>
<dbReference type="Gene3D" id="3.40.30.10">
    <property type="entry name" value="Glutaredoxin"/>
    <property type="match status" value="1"/>
</dbReference>
<dbReference type="GO" id="GO:0016740">
    <property type="term" value="F:transferase activity"/>
    <property type="evidence" value="ECO:0007669"/>
    <property type="project" value="UniProtKB-KW"/>
</dbReference>
<evidence type="ECO:0000256" key="1">
    <source>
        <dbReference type="RuleBase" id="RU003494"/>
    </source>
</evidence>
<dbReference type="SUPFAM" id="SSF52833">
    <property type="entry name" value="Thioredoxin-like"/>
    <property type="match status" value="1"/>
</dbReference>
<comment type="caution">
    <text evidence="4">The sequence shown here is derived from an EMBL/GenBank/DDBJ whole genome shotgun (WGS) entry which is preliminary data.</text>
</comment>
<organism evidence="4 5">
    <name type="scientific">Polyangium spumosum</name>
    <dbReference type="NCBI Taxonomy" id="889282"/>
    <lineage>
        <taxon>Bacteria</taxon>
        <taxon>Pseudomonadati</taxon>
        <taxon>Myxococcota</taxon>
        <taxon>Polyangia</taxon>
        <taxon>Polyangiales</taxon>
        <taxon>Polyangiaceae</taxon>
        <taxon>Polyangium</taxon>
    </lineage>
</organism>
<comment type="similarity">
    <text evidence="1">Belongs to the GST superfamily.</text>
</comment>
<reference evidence="4 5" key="1">
    <citation type="submission" date="2019-10" db="EMBL/GenBank/DDBJ databases">
        <title>A soil myxobacterium in the family Polyangiaceae.</title>
        <authorList>
            <person name="Li Y."/>
            <person name="Wang J."/>
        </authorList>
    </citation>
    <scope>NUCLEOTIDE SEQUENCE [LARGE SCALE GENOMIC DNA]</scope>
    <source>
        <strain evidence="4 5">DSM 14734</strain>
    </source>
</reference>
<dbReference type="Pfam" id="PF02798">
    <property type="entry name" value="GST_N"/>
    <property type="match status" value="1"/>
</dbReference>
<proteinExistence type="inferred from homology"/>